<protein>
    <submittedName>
        <fullName evidence="1">Uncharacterized protein</fullName>
    </submittedName>
</protein>
<organism evidence="1 2">
    <name type="scientific">Paraphaeosphaeria minitans</name>
    <dbReference type="NCBI Taxonomy" id="565426"/>
    <lineage>
        <taxon>Eukaryota</taxon>
        <taxon>Fungi</taxon>
        <taxon>Dikarya</taxon>
        <taxon>Ascomycota</taxon>
        <taxon>Pezizomycotina</taxon>
        <taxon>Dothideomycetes</taxon>
        <taxon>Pleosporomycetidae</taxon>
        <taxon>Pleosporales</taxon>
        <taxon>Massarineae</taxon>
        <taxon>Didymosphaeriaceae</taxon>
        <taxon>Paraphaeosphaeria</taxon>
    </lineage>
</organism>
<evidence type="ECO:0000313" key="1">
    <source>
        <dbReference type="EMBL" id="KAF9734332.1"/>
    </source>
</evidence>
<keyword evidence="2" id="KW-1185">Reference proteome</keyword>
<sequence length="57" mass="6502">MHMDYGDRDEKTPLAGGCHVKNCTGPTCHLTQFPGADHSTAQQRKSWRLVETLRKYK</sequence>
<comment type="caution">
    <text evidence="1">The sequence shown here is derived from an EMBL/GenBank/DDBJ whole genome shotgun (WGS) entry which is preliminary data.</text>
</comment>
<dbReference type="EMBL" id="WJXW01000007">
    <property type="protein sequence ID" value="KAF9734332.1"/>
    <property type="molecule type" value="Genomic_DNA"/>
</dbReference>
<accession>A0A9P6KPR2</accession>
<dbReference type="Proteomes" id="UP000756921">
    <property type="component" value="Unassembled WGS sequence"/>
</dbReference>
<gene>
    <name evidence="1" type="ORF">PMIN01_07235</name>
</gene>
<reference evidence="1" key="1">
    <citation type="journal article" date="2020" name="Mol. Plant Microbe Interact.">
        <title>Genome Sequence of the Biocontrol Agent Coniothyrium minitans strain Conio (IMI 134523).</title>
        <authorList>
            <person name="Patel D."/>
            <person name="Shittu T.A."/>
            <person name="Baroncelli R."/>
            <person name="Muthumeenakshi S."/>
            <person name="Osborne T.H."/>
            <person name="Janganan T.K."/>
            <person name="Sreenivasaprasad S."/>
        </authorList>
    </citation>
    <scope>NUCLEOTIDE SEQUENCE</scope>
    <source>
        <strain evidence="1">Conio</strain>
    </source>
</reference>
<proteinExistence type="predicted"/>
<dbReference type="AlphaFoldDB" id="A0A9P6KPR2"/>
<evidence type="ECO:0000313" key="2">
    <source>
        <dbReference type="Proteomes" id="UP000756921"/>
    </source>
</evidence>
<name>A0A9P6KPR2_9PLEO</name>